<name>A0ACB9M4W0_9MYRT</name>
<dbReference type="Proteomes" id="UP001057402">
    <property type="component" value="Chromosome 10"/>
</dbReference>
<proteinExistence type="predicted"/>
<evidence type="ECO:0000313" key="2">
    <source>
        <dbReference type="Proteomes" id="UP001057402"/>
    </source>
</evidence>
<evidence type="ECO:0000313" key="1">
    <source>
        <dbReference type="EMBL" id="KAI4318551.1"/>
    </source>
</evidence>
<reference evidence="2" key="1">
    <citation type="journal article" date="2023" name="Front. Plant Sci.">
        <title>Chromosomal-level genome assembly of Melastoma candidum provides insights into trichome evolution.</title>
        <authorList>
            <person name="Zhong Y."/>
            <person name="Wu W."/>
            <person name="Sun C."/>
            <person name="Zou P."/>
            <person name="Liu Y."/>
            <person name="Dai S."/>
            <person name="Zhou R."/>
        </authorList>
    </citation>
    <scope>NUCLEOTIDE SEQUENCE [LARGE SCALE GENOMIC DNA]</scope>
</reference>
<sequence>MEEDTLAVLLADCLGFGDGRRARKVMKRHPGIFYLTNKNMTRAVVLREVHRKDWLLVRNPVVGIRYKDIA</sequence>
<protein>
    <submittedName>
        <fullName evidence="1">Uncharacterized protein</fullName>
    </submittedName>
</protein>
<organism evidence="1 2">
    <name type="scientific">Melastoma candidum</name>
    <dbReference type="NCBI Taxonomy" id="119954"/>
    <lineage>
        <taxon>Eukaryota</taxon>
        <taxon>Viridiplantae</taxon>
        <taxon>Streptophyta</taxon>
        <taxon>Embryophyta</taxon>
        <taxon>Tracheophyta</taxon>
        <taxon>Spermatophyta</taxon>
        <taxon>Magnoliopsida</taxon>
        <taxon>eudicotyledons</taxon>
        <taxon>Gunneridae</taxon>
        <taxon>Pentapetalae</taxon>
        <taxon>rosids</taxon>
        <taxon>malvids</taxon>
        <taxon>Myrtales</taxon>
        <taxon>Melastomataceae</taxon>
        <taxon>Melastomatoideae</taxon>
        <taxon>Melastomateae</taxon>
        <taxon>Melastoma</taxon>
    </lineage>
</organism>
<dbReference type="EMBL" id="CM042889">
    <property type="protein sequence ID" value="KAI4318551.1"/>
    <property type="molecule type" value="Genomic_DNA"/>
</dbReference>
<comment type="caution">
    <text evidence="1">The sequence shown here is derived from an EMBL/GenBank/DDBJ whole genome shotgun (WGS) entry which is preliminary data.</text>
</comment>
<gene>
    <name evidence="1" type="ORF">MLD38_032241</name>
</gene>
<accession>A0ACB9M4W0</accession>
<keyword evidence="2" id="KW-1185">Reference proteome</keyword>